<protein>
    <recommendedName>
        <fullName evidence="4">ABC-type quaternary amine transporter</fullName>
        <ecNumber evidence="4">7.6.2.9</ecNumber>
    </recommendedName>
</protein>
<dbReference type="OrthoDB" id="9802264at2"/>
<dbReference type="GO" id="GO:0005524">
    <property type="term" value="F:ATP binding"/>
    <property type="evidence" value="ECO:0007669"/>
    <property type="project" value="UniProtKB-KW"/>
</dbReference>
<dbReference type="EC" id="7.6.2.9" evidence="4"/>
<dbReference type="Proteomes" id="UP000269542">
    <property type="component" value="Chromosome"/>
</dbReference>
<dbReference type="GO" id="GO:0015418">
    <property type="term" value="F:ABC-type quaternary ammonium compound transporting activity"/>
    <property type="evidence" value="ECO:0007669"/>
    <property type="project" value="UniProtKB-EC"/>
</dbReference>
<dbReference type="Pfam" id="PF00005">
    <property type="entry name" value="ABC_tran"/>
    <property type="match status" value="1"/>
</dbReference>
<dbReference type="GO" id="GO:0016887">
    <property type="term" value="F:ATP hydrolysis activity"/>
    <property type="evidence" value="ECO:0007669"/>
    <property type="project" value="InterPro"/>
</dbReference>
<dbReference type="InterPro" id="IPR003593">
    <property type="entry name" value="AAA+_ATPase"/>
</dbReference>
<dbReference type="EMBL" id="LR134476">
    <property type="protein sequence ID" value="VEI12853.1"/>
    <property type="molecule type" value="Genomic_DNA"/>
</dbReference>
<dbReference type="InterPro" id="IPR013611">
    <property type="entry name" value="Transp-assoc_OB_typ2"/>
</dbReference>
<dbReference type="SMART" id="SM00382">
    <property type="entry name" value="AAA"/>
    <property type="match status" value="1"/>
</dbReference>
<keyword evidence="6" id="KW-0378">Hydrolase</keyword>
<dbReference type="AlphaFoldDB" id="A0A3S4UYA8"/>
<keyword evidence="7" id="KW-1185">Reference proteome</keyword>
<dbReference type="InterPro" id="IPR003439">
    <property type="entry name" value="ABC_transporter-like_ATP-bd"/>
</dbReference>
<dbReference type="InterPro" id="IPR017871">
    <property type="entry name" value="ABC_transporter-like_CS"/>
</dbReference>
<evidence type="ECO:0000256" key="4">
    <source>
        <dbReference type="ARBA" id="ARBA00066388"/>
    </source>
</evidence>
<name>A0A3S4UYA8_9ACTO</name>
<evidence type="ECO:0000256" key="1">
    <source>
        <dbReference type="ARBA" id="ARBA00022448"/>
    </source>
</evidence>
<evidence type="ECO:0000313" key="6">
    <source>
        <dbReference type="EMBL" id="VEI12853.1"/>
    </source>
</evidence>
<dbReference type="GO" id="GO:0043190">
    <property type="term" value="C:ATP-binding cassette (ABC) transporter complex"/>
    <property type="evidence" value="ECO:0007669"/>
    <property type="project" value="InterPro"/>
</dbReference>
<evidence type="ECO:0000313" key="7">
    <source>
        <dbReference type="Proteomes" id="UP000269542"/>
    </source>
</evidence>
<dbReference type="SUPFAM" id="SSF50331">
    <property type="entry name" value="MOP-like"/>
    <property type="match status" value="1"/>
</dbReference>
<evidence type="ECO:0000259" key="5">
    <source>
        <dbReference type="PROSITE" id="PS50893"/>
    </source>
</evidence>
<feature type="domain" description="ABC transporter" evidence="5">
    <location>
        <begin position="6"/>
        <end position="236"/>
    </location>
</feature>
<dbReference type="SUPFAM" id="SSF52540">
    <property type="entry name" value="P-loop containing nucleoside triphosphate hydrolases"/>
    <property type="match status" value="1"/>
</dbReference>
<dbReference type="InterPro" id="IPR050093">
    <property type="entry name" value="ABC_SmlMolc_Importer"/>
</dbReference>
<dbReference type="KEGG" id="tbw:NCTC13354_00547"/>
<dbReference type="PANTHER" id="PTHR42781">
    <property type="entry name" value="SPERMIDINE/PUTRESCINE IMPORT ATP-BINDING PROTEIN POTA"/>
    <property type="match status" value="1"/>
</dbReference>
<dbReference type="PROSITE" id="PS00211">
    <property type="entry name" value="ABC_TRANSPORTER_1"/>
    <property type="match status" value="1"/>
</dbReference>
<keyword evidence="1" id="KW-0813">Transport</keyword>
<dbReference type="FunFam" id="3.40.50.300:FF:000425">
    <property type="entry name" value="Probable ABC transporter, ATP-binding subunit"/>
    <property type="match status" value="1"/>
</dbReference>
<dbReference type="InterPro" id="IPR027417">
    <property type="entry name" value="P-loop_NTPase"/>
</dbReference>
<accession>A0A3S4UYA8</accession>
<evidence type="ECO:0000256" key="2">
    <source>
        <dbReference type="ARBA" id="ARBA00022741"/>
    </source>
</evidence>
<gene>
    <name evidence="6" type="primary">cysA_1</name>
    <name evidence="6" type="ORF">NCTC13354_00547</name>
</gene>
<proteinExistence type="predicted"/>
<keyword evidence="2" id="KW-0547">Nucleotide-binding</keyword>
<dbReference type="Gene3D" id="3.40.50.300">
    <property type="entry name" value="P-loop containing nucleotide triphosphate hydrolases"/>
    <property type="match status" value="1"/>
</dbReference>
<keyword evidence="3 6" id="KW-0067">ATP-binding</keyword>
<evidence type="ECO:0000256" key="3">
    <source>
        <dbReference type="ARBA" id="ARBA00022840"/>
    </source>
</evidence>
<dbReference type="InterPro" id="IPR008995">
    <property type="entry name" value="Mo/tungstate-bd_C_term_dom"/>
</dbReference>
<dbReference type="Pfam" id="PF08402">
    <property type="entry name" value="TOBE_2"/>
    <property type="match status" value="1"/>
</dbReference>
<reference evidence="6 7" key="1">
    <citation type="submission" date="2018-12" db="EMBL/GenBank/DDBJ databases">
        <authorList>
            <consortium name="Pathogen Informatics"/>
        </authorList>
    </citation>
    <scope>NUCLEOTIDE SEQUENCE [LARGE SCALE GENOMIC DNA]</scope>
    <source>
        <strain evidence="6 7">NCTC13354</strain>
    </source>
</reference>
<dbReference type="PANTHER" id="PTHR42781:SF4">
    <property type="entry name" value="SPERMIDINE_PUTRESCINE IMPORT ATP-BINDING PROTEIN POTA"/>
    <property type="match status" value="1"/>
</dbReference>
<sequence length="367" mass="40188">MAQPHVQLRQIVKSFGDVTVLDGLNLDIEEGELVALLGPSGSGKSTCLRVLAGLETADSGEVLINGVDVADKPTRERNMGIVFQAYSLFPHLSATDNVAYGLKIRGKDTKERRSRAQELLELVGLEDQMDKFPSQMSGGQQQRVALARALAIEPDVLLLDEPLSALDAKVRVQLRDEIRRIQQSAGIATLMVTHDQEEAIVMADRVGVMSNGQIEQIGTPEDLYLHPRSPFISQFVGVANRVIGKVKADTLRVLDTDLQIVNAGSEAARGELATALIRPEQIVMTRDNSARYTVIDSQLRGMFSSITVQGELGKGYLRIDLLARDAAEFSVGDKVALHIARHDTVVDVPTEDEVAVYRRLEERWASA</sequence>
<organism evidence="6 7">
    <name type="scientific">Trueperella bialowiezensis</name>
    <dbReference type="NCBI Taxonomy" id="312285"/>
    <lineage>
        <taxon>Bacteria</taxon>
        <taxon>Bacillati</taxon>
        <taxon>Actinomycetota</taxon>
        <taxon>Actinomycetes</taxon>
        <taxon>Actinomycetales</taxon>
        <taxon>Actinomycetaceae</taxon>
        <taxon>Trueperella</taxon>
    </lineage>
</organism>
<dbReference type="PROSITE" id="PS50893">
    <property type="entry name" value="ABC_TRANSPORTER_2"/>
    <property type="match status" value="1"/>
</dbReference>
<dbReference type="RefSeq" id="WP_126416022.1">
    <property type="nucleotide sequence ID" value="NZ_LR134476.1"/>
</dbReference>